<dbReference type="InterPro" id="IPR052712">
    <property type="entry name" value="Acid_resist_chaperone_HdeD"/>
</dbReference>
<comment type="caution">
    <text evidence="2">The sequence shown here is derived from an EMBL/GenBank/DDBJ whole genome shotgun (WGS) entry which is preliminary data.</text>
</comment>
<dbReference type="STRING" id="1423810.FD19_GL000710"/>
<feature type="transmembrane region" description="Helical" evidence="1">
    <location>
        <begin position="95"/>
        <end position="115"/>
    </location>
</feature>
<dbReference type="RefSeq" id="WP_235804135.1">
    <property type="nucleotide sequence ID" value="NZ_AYZK01000001.1"/>
</dbReference>
<keyword evidence="1" id="KW-1133">Transmembrane helix</keyword>
<dbReference type="Proteomes" id="UP000051789">
    <property type="component" value="Unassembled WGS sequence"/>
</dbReference>
<name>A0A0R2C9D8_9LACO</name>
<dbReference type="PANTHER" id="PTHR34989:SF1">
    <property type="entry name" value="PROTEIN HDED"/>
    <property type="match status" value="1"/>
</dbReference>
<organism evidence="2 3">
    <name type="scientific">Lacticaseibacillus thailandensis DSM 22698 = JCM 13996</name>
    <dbReference type="NCBI Taxonomy" id="1423810"/>
    <lineage>
        <taxon>Bacteria</taxon>
        <taxon>Bacillati</taxon>
        <taxon>Bacillota</taxon>
        <taxon>Bacilli</taxon>
        <taxon>Lactobacillales</taxon>
        <taxon>Lactobacillaceae</taxon>
        <taxon>Lacticaseibacillus</taxon>
    </lineage>
</organism>
<feature type="transmembrane region" description="Helical" evidence="1">
    <location>
        <begin position="127"/>
        <end position="147"/>
    </location>
</feature>
<feature type="transmembrane region" description="Helical" evidence="1">
    <location>
        <begin position="71"/>
        <end position="89"/>
    </location>
</feature>
<keyword evidence="3" id="KW-1185">Reference proteome</keyword>
<feature type="transmembrane region" description="Helical" evidence="1">
    <location>
        <begin position="12"/>
        <end position="30"/>
    </location>
</feature>
<gene>
    <name evidence="2" type="ORF">FD19_GL000710</name>
</gene>
<sequence length="180" mass="19684">MMFNTRRAWGFDWGELLTGVLFIVAGIFFIRHPQIGLVTLTLLFASVAIIRGITVLAGFSHLREFNRRLSWLSLLSGLVDLVLGVLFLFNVPAGIAGLTALFAVWFLIDSVANLLNVGHLRNFGTGWMLVSIVLDVLTLLVALLLFMQPVLAAVSLASIVSIYLILFGINAILVAFARAQ</sequence>
<dbReference type="GO" id="GO:0005886">
    <property type="term" value="C:plasma membrane"/>
    <property type="evidence" value="ECO:0007669"/>
    <property type="project" value="TreeGrafter"/>
</dbReference>
<dbReference type="EMBL" id="AYZK01000001">
    <property type="protein sequence ID" value="KRM88413.1"/>
    <property type="molecule type" value="Genomic_DNA"/>
</dbReference>
<proteinExistence type="predicted"/>
<accession>A0A0R2C9D8</accession>
<protein>
    <submittedName>
        <fullName evidence="2">Integral membrane protein</fullName>
    </submittedName>
</protein>
<evidence type="ECO:0000313" key="2">
    <source>
        <dbReference type="EMBL" id="KRM88413.1"/>
    </source>
</evidence>
<keyword evidence="1" id="KW-0812">Transmembrane</keyword>
<dbReference type="AlphaFoldDB" id="A0A0R2C9D8"/>
<dbReference type="Pfam" id="PF03729">
    <property type="entry name" value="DUF308"/>
    <property type="match status" value="2"/>
</dbReference>
<reference evidence="2 3" key="1">
    <citation type="journal article" date="2015" name="Genome Announc.">
        <title>Expanding the biotechnology potential of lactobacilli through comparative genomics of 213 strains and associated genera.</title>
        <authorList>
            <person name="Sun Z."/>
            <person name="Harris H.M."/>
            <person name="McCann A."/>
            <person name="Guo C."/>
            <person name="Argimon S."/>
            <person name="Zhang W."/>
            <person name="Yang X."/>
            <person name="Jeffery I.B."/>
            <person name="Cooney J.C."/>
            <person name="Kagawa T.F."/>
            <person name="Liu W."/>
            <person name="Song Y."/>
            <person name="Salvetti E."/>
            <person name="Wrobel A."/>
            <person name="Rasinkangas P."/>
            <person name="Parkhill J."/>
            <person name="Rea M.C."/>
            <person name="O'Sullivan O."/>
            <person name="Ritari J."/>
            <person name="Douillard F.P."/>
            <person name="Paul Ross R."/>
            <person name="Yang R."/>
            <person name="Briner A.E."/>
            <person name="Felis G.E."/>
            <person name="de Vos W.M."/>
            <person name="Barrangou R."/>
            <person name="Klaenhammer T.R."/>
            <person name="Caufield P.W."/>
            <person name="Cui Y."/>
            <person name="Zhang H."/>
            <person name="O'Toole P.W."/>
        </authorList>
    </citation>
    <scope>NUCLEOTIDE SEQUENCE [LARGE SCALE GENOMIC DNA]</scope>
    <source>
        <strain evidence="2 3">DSM 22698</strain>
    </source>
</reference>
<dbReference type="PANTHER" id="PTHR34989">
    <property type="entry name" value="PROTEIN HDED"/>
    <property type="match status" value="1"/>
</dbReference>
<keyword evidence="1" id="KW-0472">Membrane</keyword>
<feature type="transmembrane region" description="Helical" evidence="1">
    <location>
        <begin position="36"/>
        <end position="59"/>
    </location>
</feature>
<evidence type="ECO:0000256" key="1">
    <source>
        <dbReference type="SAM" id="Phobius"/>
    </source>
</evidence>
<dbReference type="InterPro" id="IPR005325">
    <property type="entry name" value="DUF308_memb"/>
</dbReference>
<feature type="transmembrane region" description="Helical" evidence="1">
    <location>
        <begin position="153"/>
        <end position="177"/>
    </location>
</feature>
<dbReference type="PATRIC" id="fig|1423810.4.peg.725"/>
<evidence type="ECO:0000313" key="3">
    <source>
        <dbReference type="Proteomes" id="UP000051789"/>
    </source>
</evidence>